<evidence type="ECO:0000313" key="2">
    <source>
        <dbReference type="Proteomes" id="UP001165685"/>
    </source>
</evidence>
<name>A0ABT4TR36_9ACTN</name>
<organism evidence="1 2">
    <name type="scientific">Nocardiopsis suaedae</name>
    <dbReference type="NCBI Taxonomy" id="3018444"/>
    <lineage>
        <taxon>Bacteria</taxon>
        <taxon>Bacillati</taxon>
        <taxon>Actinomycetota</taxon>
        <taxon>Actinomycetes</taxon>
        <taxon>Streptosporangiales</taxon>
        <taxon>Nocardiopsidaceae</taxon>
        <taxon>Nocardiopsis</taxon>
    </lineage>
</organism>
<keyword evidence="2" id="KW-1185">Reference proteome</keyword>
<sequence length="213" mass="21463">MTQPDGRGSKLRLKAGARRWRRLAAGLVLMALGAVAAGAALDRSDDRSGYVAAARDLPAGRFLESGDLQVVHIAGADALSAVPVEERDGLVGQRLSTAVPERSLIPSESVTAEPAHLEDGEAAIGAVLSPAQFPASLQEGAQVSAIISEQGDGEGDAETVGVPARVQAIHAPSGDASEPTRVELVVDAADAARVAQAAAAEALSVVEVGGGVP</sequence>
<evidence type="ECO:0000313" key="1">
    <source>
        <dbReference type="EMBL" id="MDA2807161.1"/>
    </source>
</evidence>
<evidence type="ECO:0008006" key="3">
    <source>
        <dbReference type="Google" id="ProtNLM"/>
    </source>
</evidence>
<reference evidence="1" key="1">
    <citation type="submission" date="2023-01" db="EMBL/GenBank/DDBJ databases">
        <title>Draft genome sequence of Nocardiopsis sp. LSu2-4 isolated from halophytes.</title>
        <authorList>
            <person name="Duangmal K."/>
            <person name="Chantavorakit T."/>
        </authorList>
    </citation>
    <scope>NUCLEOTIDE SEQUENCE</scope>
    <source>
        <strain evidence="1">LSu2-4</strain>
    </source>
</reference>
<dbReference type="EMBL" id="JAQFWP010000048">
    <property type="protein sequence ID" value="MDA2807161.1"/>
    <property type="molecule type" value="Genomic_DNA"/>
</dbReference>
<dbReference type="CDD" id="cd11614">
    <property type="entry name" value="SAF_CpaB_FlgA_like"/>
    <property type="match status" value="1"/>
</dbReference>
<protein>
    <recommendedName>
        <fullName evidence="3">SAF domain-containing protein</fullName>
    </recommendedName>
</protein>
<gene>
    <name evidence="1" type="ORF">O4U47_21830</name>
</gene>
<accession>A0ABT4TR36</accession>
<comment type="caution">
    <text evidence="1">The sequence shown here is derived from an EMBL/GenBank/DDBJ whole genome shotgun (WGS) entry which is preliminary data.</text>
</comment>
<proteinExistence type="predicted"/>
<dbReference type="Proteomes" id="UP001165685">
    <property type="component" value="Unassembled WGS sequence"/>
</dbReference>
<dbReference type="RefSeq" id="WP_270679792.1">
    <property type="nucleotide sequence ID" value="NZ_JAQFWP010000048.1"/>
</dbReference>